<dbReference type="AlphaFoldDB" id="A0A8S0QAA6"/>
<name>A0A8S0QAA6_OLEEU</name>
<organism evidence="1 2">
    <name type="scientific">Olea europaea subsp. europaea</name>
    <dbReference type="NCBI Taxonomy" id="158383"/>
    <lineage>
        <taxon>Eukaryota</taxon>
        <taxon>Viridiplantae</taxon>
        <taxon>Streptophyta</taxon>
        <taxon>Embryophyta</taxon>
        <taxon>Tracheophyta</taxon>
        <taxon>Spermatophyta</taxon>
        <taxon>Magnoliopsida</taxon>
        <taxon>eudicotyledons</taxon>
        <taxon>Gunneridae</taxon>
        <taxon>Pentapetalae</taxon>
        <taxon>asterids</taxon>
        <taxon>lamiids</taxon>
        <taxon>Lamiales</taxon>
        <taxon>Oleaceae</taxon>
        <taxon>Oleeae</taxon>
        <taxon>Olea</taxon>
    </lineage>
</organism>
<protein>
    <submittedName>
        <fullName evidence="1">Transmembrane</fullName>
    </submittedName>
</protein>
<reference evidence="1 2" key="1">
    <citation type="submission" date="2019-12" db="EMBL/GenBank/DDBJ databases">
        <authorList>
            <person name="Alioto T."/>
            <person name="Alioto T."/>
            <person name="Gomez Garrido J."/>
        </authorList>
    </citation>
    <scope>NUCLEOTIDE SEQUENCE [LARGE SCALE GENOMIC DNA]</scope>
</reference>
<dbReference type="Proteomes" id="UP000594638">
    <property type="component" value="Unassembled WGS sequence"/>
</dbReference>
<dbReference type="Gramene" id="OE9A000360T1">
    <property type="protein sequence ID" value="OE9A000360C1"/>
    <property type="gene ID" value="OE9A000360"/>
</dbReference>
<comment type="caution">
    <text evidence="1">The sequence shown here is derived from an EMBL/GenBank/DDBJ whole genome shotgun (WGS) entry which is preliminary data.</text>
</comment>
<proteinExistence type="predicted"/>
<evidence type="ECO:0000313" key="1">
    <source>
        <dbReference type="EMBL" id="CAA2964635.1"/>
    </source>
</evidence>
<accession>A0A8S0QAA6</accession>
<keyword evidence="2" id="KW-1185">Reference proteome</keyword>
<gene>
    <name evidence="1" type="ORF">OLEA9_A000360</name>
</gene>
<keyword evidence="1" id="KW-0472">Membrane</keyword>
<dbReference type="EMBL" id="CACTIH010001826">
    <property type="protein sequence ID" value="CAA2964635.1"/>
    <property type="molecule type" value="Genomic_DNA"/>
</dbReference>
<evidence type="ECO:0000313" key="2">
    <source>
        <dbReference type="Proteomes" id="UP000594638"/>
    </source>
</evidence>
<keyword evidence="1" id="KW-0812">Transmembrane</keyword>
<sequence length="86" mass="9791">MSARSDLAVGAQLKLCSRVSSAVICMRQYFCGALQHSLYLFFPTVSMRLRLKRTCSGVECFGGFHINRLSNFFLFIRGPIFLKQFT</sequence>
<dbReference type="OrthoDB" id="1714680at2759"/>